<dbReference type="Gene3D" id="3.40.50.1100">
    <property type="match status" value="2"/>
</dbReference>
<keyword evidence="3" id="KW-0663">Pyridoxal phosphate</keyword>
<dbReference type="RefSeq" id="WP_023173314.1">
    <property type="nucleotide sequence ID" value="NC_022600.1"/>
</dbReference>
<dbReference type="KEGG" id="glj:GKIL_1944"/>
<feature type="domain" description="Tryptophan synthase beta chain-like PALP" evidence="4">
    <location>
        <begin position="22"/>
        <end position="301"/>
    </location>
</feature>
<sequence length="317" mass="34618">MLSTDFAQADKQAPSETELLRWVGNTPLLRLERIGADLPKSVEIYGKAEWFNPGGSVKDRPALNMLLEGERSGRLSAGKTILDATSGNTGIAYAWIAARKGYKVKLALPLNASHERKRILKAYGVELILTDPTLGSDGAIQEARRLFAASPEAYFYPDQYSNDANWQAHYLTTGVEIYQQTAGRVTHFVAGLGTSGTCMGVGRRLREYDPAIEVIAMQPDSPFHGLEGLKHMETAIVPAIYDDRLPDRQIAVSTEQAQRMVKRLAREEGLLVGISAGANVVAALQVARAIDSGVIVTILCDGADKYLSERFWDDPAL</sequence>
<dbReference type="GO" id="GO:0004124">
    <property type="term" value="F:cysteine synthase activity"/>
    <property type="evidence" value="ECO:0007669"/>
    <property type="project" value="UniProtKB-EC"/>
</dbReference>
<evidence type="ECO:0000259" key="4">
    <source>
        <dbReference type="Pfam" id="PF00291"/>
    </source>
</evidence>
<dbReference type="FunFam" id="3.40.50.1100:FF:000003">
    <property type="entry name" value="Cystathionine beta-synthase"/>
    <property type="match status" value="1"/>
</dbReference>
<dbReference type="EMBL" id="CP003587">
    <property type="protein sequence ID" value="AGY58190.1"/>
    <property type="molecule type" value="Genomic_DNA"/>
</dbReference>
<dbReference type="Proteomes" id="UP000017396">
    <property type="component" value="Chromosome"/>
</dbReference>
<evidence type="ECO:0000256" key="3">
    <source>
        <dbReference type="ARBA" id="ARBA00022898"/>
    </source>
</evidence>
<organism evidence="5 6">
    <name type="scientific">Gloeobacter kilaueensis (strain ATCC BAA-2537 / CCAP 1431/1 / ULC 316 / JS1)</name>
    <dbReference type="NCBI Taxonomy" id="1183438"/>
    <lineage>
        <taxon>Bacteria</taxon>
        <taxon>Bacillati</taxon>
        <taxon>Cyanobacteriota</taxon>
        <taxon>Cyanophyceae</taxon>
        <taxon>Gloeobacterales</taxon>
        <taxon>Gloeobacteraceae</taxon>
        <taxon>Gloeobacter</taxon>
    </lineage>
</organism>
<evidence type="ECO:0000256" key="1">
    <source>
        <dbReference type="ARBA" id="ARBA00001933"/>
    </source>
</evidence>
<evidence type="ECO:0000256" key="2">
    <source>
        <dbReference type="ARBA" id="ARBA00007103"/>
    </source>
</evidence>
<comment type="similarity">
    <text evidence="2">Belongs to the cysteine synthase/cystathionine beta-synthase family.</text>
</comment>
<dbReference type="OrthoDB" id="9808024at2"/>
<dbReference type="STRING" id="1183438.GKIL_1944"/>
<dbReference type="EC" id="2.5.1.47" evidence="5"/>
<dbReference type="PROSITE" id="PS00901">
    <property type="entry name" value="CYS_SYNTHASE"/>
    <property type="match status" value="1"/>
</dbReference>
<keyword evidence="5" id="KW-0808">Transferase</keyword>
<dbReference type="CDD" id="cd01561">
    <property type="entry name" value="CBS_like"/>
    <property type="match status" value="1"/>
</dbReference>
<dbReference type="InterPro" id="IPR001926">
    <property type="entry name" value="TrpB-like_PALP"/>
</dbReference>
<dbReference type="GO" id="GO:0006535">
    <property type="term" value="P:cysteine biosynthetic process from serine"/>
    <property type="evidence" value="ECO:0007669"/>
    <property type="project" value="InterPro"/>
</dbReference>
<dbReference type="PANTHER" id="PTHR10314">
    <property type="entry name" value="CYSTATHIONINE BETA-SYNTHASE"/>
    <property type="match status" value="1"/>
</dbReference>
<dbReference type="InterPro" id="IPR036052">
    <property type="entry name" value="TrpB-like_PALP_sf"/>
</dbReference>
<proteinExistence type="inferred from homology"/>
<keyword evidence="6" id="KW-1185">Reference proteome</keyword>
<dbReference type="PATRIC" id="fig|1183438.3.peg.1904"/>
<dbReference type="Pfam" id="PF00291">
    <property type="entry name" value="PALP"/>
    <property type="match status" value="1"/>
</dbReference>
<gene>
    <name evidence="5" type="primary">cysM</name>
    <name evidence="5" type="ORF">GKIL_1944</name>
</gene>
<evidence type="ECO:0000313" key="6">
    <source>
        <dbReference type="Proteomes" id="UP000017396"/>
    </source>
</evidence>
<reference evidence="5 6" key="1">
    <citation type="journal article" date="2013" name="PLoS ONE">
        <title>Cultivation and Complete Genome Sequencing of Gloeobacter kilaueensis sp. nov., from a Lava Cave in Kilauea Caldera, Hawai'i.</title>
        <authorList>
            <person name="Saw J.H."/>
            <person name="Schatz M."/>
            <person name="Brown M.V."/>
            <person name="Kunkel D.D."/>
            <person name="Foster J.S."/>
            <person name="Shick H."/>
            <person name="Christensen S."/>
            <person name="Hou S."/>
            <person name="Wan X."/>
            <person name="Donachie S.P."/>
        </authorList>
    </citation>
    <scope>NUCLEOTIDE SEQUENCE [LARGE SCALE GENOMIC DNA]</scope>
    <source>
        <strain evidence="6">JS</strain>
    </source>
</reference>
<comment type="cofactor">
    <cofactor evidence="1">
        <name>pyridoxal 5'-phosphate</name>
        <dbReference type="ChEBI" id="CHEBI:597326"/>
    </cofactor>
</comment>
<name>U5QKH1_GLOK1</name>
<dbReference type="SUPFAM" id="SSF53686">
    <property type="entry name" value="Tryptophan synthase beta subunit-like PLP-dependent enzymes"/>
    <property type="match status" value="1"/>
</dbReference>
<protein>
    <submittedName>
        <fullName evidence="5">Cysteine synthase B</fullName>
        <ecNumber evidence="5">2.5.1.47</ecNumber>
    </submittedName>
</protein>
<dbReference type="HOGENOM" id="CLU_021018_1_0_3"/>
<dbReference type="InterPro" id="IPR001216">
    <property type="entry name" value="P-phosphate_BS"/>
</dbReference>
<dbReference type="InterPro" id="IPR050214">
    <property type="entry name" value="Cys_Synth/Cystath_Beta-Synth"/>
</dbReference>
<evidence type="ECO:0000313" key="5">
    <source>
        <dbReference type="EMBL" id="AGY58190.1"/>
    </source>
</evidence>
<dbReference type="eggNOG" id="COG0031">
    <property type="taxonomic scope" value="Bacteria"/>
</dbReference>
<accession>U5QKH1</accession>
<dbReference type="AlphaFoldDB" id="U5QKH1"/>